<name>A0AA39NYK5_9AGAR</name>
<dbReference type="Proteomes" id="UP001175227">
    <property type="component" value="Unassembled WGS sequence"/>
</dbReference>
<sequence length="485" mass="54024">MSLPTGRQAGHLVWFSHLPATSLMQQIGRWISEGERIDAIGKGGRWAKGSLLVDDLYYYCPAAAKTIITRTLPLRLPQTRSTRAPCRPRLECPVELFSGALLKSINQRLLNLEALPHPLIPGSVSPDVPLFRPHTPPTRLLKCSDRFFRPNDAFTVYFSSTRPGKGDLFVPGSEPYPMIRRGGGECFEMRYLGLSSKYANLYGRTLSTSPRTWMHQREGGGALVYRDYLTRRANTRLWLSCMTPATKRLILTIKHVQPLRQCNPTTSANSTSTPPRPTDAESAFLTKILCCLTHAIITPSTPASVVLPFGSGVKFCEYKHRSLTTGTPMLAVYATCAKVVEQLNTRPCHQRLECLSRRSCGVERSSSRQTPQQCVSRKRRWAGGGVRKGGKSGMISLFGNGARALLNKILCCETCAIVSSRSHAHRRLNYAPRAGTPTLEETRNFDYQEKRHQESINELEKESTHTSSTLGIPLTQESKKNPPQT</sequence>
<proteinExistence type="predicted"/>
<gene>
    <name evidence="2" type="ORF">IW261DRAFT_1596041</name>
</gene>
<accession>A0AA39NYK5</accession>
<evidence type="ECO:0000256" key="1">
    <source>
        <dbReference type="SAM" id="MobiDB-lite"/>
    </source>
</evidence>
<protein>
    <submittedName>
        <fullName evidence="2">Uncharacterized protein</fullName>
    </submittedName>
</protein>
<keyword evidence="3" id="KW-1185">Reference proteome</keyword>
<comment type="caution">
    <text evidence="2">The sequence shown here is derived from an EMBL/GenBank/DDBJ whole genome shotgun (WGS) entry which is preliminary data.</text>
</comment>
<evidence type="ECO:0000313" key="3">
    <source>
        <dbReference type="Proteomes" id="UP001175227"/>
    </source>
</evidence>
<evidence type="ECO:0000313" key="2">
    <source>
        <dbReference type="EMBL" id="KAK0474264.1"/>
    </source>
</evidence>
<feature type="region of interest" description="Disordered" evidence="1">
    <location>
        <begin position="435"/>
        <end position="485"/>
    </location>
</feature>
<dbReference type="AlphaFoldDB" id="A0AA39NYK5"/>
<reference evidence="2" key="1">
    <citation type="submission" date="2023-06" db="EMBL/GenBank/DDBJ databases">
        <authorList>
            <consortium name="Lawrence Berkeley National Laboratory"/>
            <person name="Ahrendt S."/>
            <person name="Sahu N."/>
            <person name="Indic B."/>
            <person name="Wong-Bajracharya J."/>
            <person name="Merenyi Z."/>
            <person name="Ke H.-M."/>
            <person name="Monk M."/>
            <person name="Kocsube S."/>
            <person name="Drula E."/>
            <person name="Lipzen A."/>
            <person name="Balint B."/>
            <person name="Henrissat B."/>
            <person name="Andreopoulos B."/>
            <person name="Martin F.M."/>
            <person name="Harder C.B."/>
            <person name="Rigling D."/>
            <person name="Ford K.L."/>
            <person name="Foster G.D."/>
            <person name="Pangilinan J."/>
            <person name="Papanicolaou A."/>
            <person name="Barry K."/>
            <person name="LaButti K."/>
            <person name="Viragh M."/>
            <person name="Koriabine M."/>
            <person name="Yan M."/>
            <person name="Riley R."/>
            <person name="Champramary S."/>
            <person name="Plett K.L."/>
            <person name="Tsai I.J."/>
            <person name="Slot J."/>
            <person name="Sipos G."/>
            <person name="Plett J."/>
            <person name="Nagy L.G."/>
            <person name="Grigoriev I.V."/>
        </authorList>
    </citation>
    <scope>NUCLEOTIDE SEQUENCE</scope>
    <source>
        <strain evidence="2">ICMP 16352</strain>
    </source>
</reference>
<dbReference type="EMBL" id="JAUEPR010000028">
    <property type="protein sequence ID" value="KAK0474264.1"/>
    <property type="molecule type" value="Genomic_DNA"/>
</dbReference>
<feature type="compositionally biased region" description="Basic and acidic residues" evidence="1">
    <location>
        <begin position="440"/>
        <end position="464"/>
    </location>
</feature>
<organism evidence="2 3">
    <name type="scientific">Armillaria novae-zelandiae</name>
    <dbReference type="NCBI Taxonomy" id="153914"/>
    <lineage>
        <taxon>Eukaryota</taxon>
        <taxon>Fungi</taxon>
        <taxon>Dikarya</taxon>
        <taxon>Basidiomycota</taxon>
        <taxon>Agaricomycotina</taxon>
        <taxon>Agaricomycetes</taxon>
        <taxon>Agaricomycetidae</taxon>
        <taxon>Agaricales</taxon>
        <taxon>Marasmiineae</taxon>
        <taxon>Physalacriaceae</taxon>
        <taxon>Armillaria</taxon>
    </lineage>
</organism>